<evidence type="ECO:0000313" key="4">
    <source>
        <dbReference type="Proteomes" id="UP000629596"/>
    </source>
</evidence>
<dbReference type="AlphaFoldDB" id="A0A3D8HAY0"/>
<organism evidence="2 3">
    <name type="scientific">Parabacteroides acidifaciens</name>
    <dbReference type="NCBI Taxonomy" id="2290935"/>
    <lineage>
        <taxon>Bacteria</taxon>
        <taxon>Pseudomonadati</taxon>
        <taxon>Bacteroidota</taxon>
        <taxon>Bacteroidia</taxon>
        <taxon>Bacteroidales</taxon>
        <taxon>Tannerellaceae</taxon>
        <taxon>Parabacteroides</taxon>
    </lineage>
</organism>
<dbReference type="EMBL" id="QREV01000048">
    <property type="protein sequence ID" value="RDU48124.1"/>
    <property type="molecule type" value="Genomic_DNA"/>
</dbReference>
<comment type="caution">
    <text evidence="2">The sequence shown here is derived from an EMBL/GenBank/DDBJ whole genome shotgun (WGS) entry which is preliminary data.</text>
</comment>
<name>A0A3D8HAY0_9BACT</name>
<reference evidence="2 3" key="1">
    <citation type="submission" date="2018-07" db="EMBL/GenBank/DDBJ databases">
        <title>Parabacteroides acidifaciens nov. sp., isolated from human feces.</title>
        <authorList>
            <person name="Wang Y.J."/>
        </authorList>
    </citation>
    <scope>NUCLEOTIDE SEQUENCE [LARGE SCALE GENOMIC DNA]</scope>
    <source>
        <strain evidence="2 3">426-9</strain>
    </source>
</reference>
<dbReference type="Proteomes" id="UP000256321">
    <property type="component" value="Unassembled WGS sequence"/>
</dbReference>
<sequence length="81" mass="9614">MEFYEIEAILEKLHCVNRDSWEQARLISYVMAQSNSTKQLKPTDLIKFPWDDKNDNTGNTSVNTEDMERLRKKAEEYIKSK</sequence>
<evidence type="ECO:0000313" key="1">
    <source>
        <dbReference type="EMBL" id="MBC8603159.1"/>
    </source>
</evidence>
<proteinExistence type="predicted"/>
<gene>
    <name evidence="2" type="ORF">DWU89_16110</name>
    <name evidence="1" type="ORF">H8784_15720</name>
</gene>
<keyword evidence="4" id="KW-1185">Reference proteome</keyword>
<protein>
    <submittedName>
        <fullName evidence="2">Uncharacterized protein</fullName>
    </submittedName>
</protein>
<evidence type="ECO:0000313" key="3">
    <source>
        <dbReference type="Proteomes" id="UP000256321"/>
    </source>
</evidence>
<accession>A0A3D8HAY0</accession>
<dbReference type="Proteomes" id="UP000629596">
    <property type="component" value="Unassembled WGS sequence"/>
</dbReference>
<dbReference type="EMBL" id="JACRTI010000048">
    <property type="protein sequence ID" value="MBC8603159.1"/>
    <property type="molecule type" value="Genomic_DNA"/>
</dbReference>
<reference evidence="1 4" key="2">
    <citation type="submission" date="2020-08" db="EMBL/GenBank/DDBJ databases">
        <title>Genome public.</title>
        <authorList>
            <person name="Liu C."/>
            <person name="Sun Q."/>
        </authorList>
    </citation>
    <scope>NUCLEOTIDE SEQUENCE [LARGE SCALE GENOMIC DNA]</scope>
    <source>
        <strain evidence="1 4">426_9</strain>
    </source>
</reference>
<evidence type="ECO:0000313" key="2">
    <source>
        <dbReference type="EMBL" id="RDU48124.1"/>
    </source>
</evidence>